<evidence type="ECO:0000313" key="8">
    <source>
        <dbReference type="EMBL" id="WMT06274.1"/>
    </source>
</evidence>
<feature type="transmembrane region" description="Helical" evidence="6">
    <location>
        <begin position="316"/>
        <end position="335"/>
    </location>
</feature>
<dbReference type="InterPro" id="IPR050545">
    <property type="entry name" value="Mycobact_MmpL"/>
</dbReference>
<feature type="transmembrane region" description="Helical" evidence="6">
    <location>
        <begin position="739"/>
        <end position="758"/>
    </location>
</feature>
<feature type="transmembrane region" description="Helical" evidence="6">
    <location>
        <begin position="450"/>
        <end position="472"/>
    </location>
</feature>
<feature type="domain" description="SSD" evidence="7">
    <location>
        <begin position="288"/>
        <end position="413"/>
    </location>
</feature>
<keyword evidence="5 6" id="KW-0472">Membrane</keyword>
<gene>
    <name evidence="8" type="ORF">NP511_12855</name>
</gene>
<dbReference type="PANTHER" id="PTHR33406:SF13">
    <property type="entry name" value="MEMBRANE PROTEIN YDFJ"/>
    <property type="match status" value="1"/>
</dbReference>
<keyword evidence="2" id="KW-1003">Cell membrane</keyword>
<evidence type="ECO:0000256" key="4">
    <source>
        <dbReference type="ARBA" id="ARBA00022989"/>
    </source>
</evidence>
<proteinExistence type="predicted"/>
<keyword evidence="4 6" id="KW-1133">Transmembrane helix</keyword>
<feature type="transmembrane region" description="Helical" evidence="6">
    <location>
        <begin position="288"/>
        <end position="310"/>
    </location>
</feature>
<keyword evidence="9" id="KW-1185">Reference proteome</keyword>
<feature type="transmembrane region" description="Helical" evidence="6">
    <location>
        <begin position="779"/>
        <end position="804"/>
    </location>
</feature>
<dbReference type="InterPro" id="IPR000731">
    <property type="entry name" value="SSD"/>
</dbReference>
<comment type="subcellular location">
    <subcellularLocation>
        <location evidence="1">Cell membrane</location>
        <topology evidence="1">Multi-pass membrane protein</topology>
    </subcellularLocation>
</comment>
<feature type="domain" description="SSD" evidence="7">
    <location>
        <begin position="711"/>
        <end position="838"/>
    </location>
</feature>
<feature type="transmembrane region" description="Helical" evidence="6">
    <location>
        <begin position="20"/>
        <end position="38"/>
    </location>
</feature>
<evidence type="ECO:0000259" key="7">
    <source>
        <dbReference type="PROSITE" id="PS50156"/>
    </source>
</evidence>
<evidence type="ECO:0000313" key="9">
    <source>
        <dbReference type="Proteomes" id="UP001224926"/>
    </source>
</evidence>
<dbReference type="PANTHER" id="PTHR33406">
    <property type="entry name" value="MEMBRANE PROTEIN MJ1562-RELATED"/>
    <property type="match status" value="1"/>
</dbReference>
<feature type="transmembrane region" description="Helical" evidence="6">
    <location>
        <begin position="709"/>
        <end position="733"/>
    </location>
</feature>
<feature type="transmembrane region" description="Helical" evidence="6">
    <location>
        <begin position="264"/>
        <end position="281"/>
    </location>
</feature>
<feature type="transmembrane region" description="Helical" evidence="6">
    <location>
        <begin position="810"/>
        <end position="832"/>
    </location>
</feature>
<evidence type="ECO:0000256" key="3">
    <source>
        <dbReference type="ARBA" id="ARBA00022692"/>
    </source>
</evidence>
<dbReference type="GO" id="GO:0005886">
    <property type="term" value="C:plasma membrane"/>
    <property type="evidence" value="ECO:0007669"/>
    <property type="project" value="UniProtKB-SubCell"/>
</dbReference>
<evidence type="ECO:0000256" key="2">
    <source>
        <dbReference type="ARBA" id="ARBA00022475"/>
    </source>
</evidence>
<dbReference type="Pfam" id="PF03176">
    <property type="entry name" value="MMPL"/>
    <property type="match status" value="2"/>
</dbReference>
<organism evidence="8 9">
    <name type="scientific">Natrinema thermotolerans</name>
    <dbReference type="NCBI Taxonomy" id="121872"/>
    <lineage>
        <taxon>Archaea</taxon>
        <taxon>Methanobacteriati</taxon>
        <taxon>Methanobacteriota</taxon>
        <taxon>Stenosarchaea group</taxon>
        <taxon>Halobacteria</taxon>
        <taxon>Halobacteriales</taxon>
        <taxon>Natrialbaceae</taxon>
        <taxon>Natrinema</taxon>
    </lineage>
</organism>
<accession>A0AAF0T4F5</accession>
<reference evidence="8 9" key="1">
    <citation type="submission" date="2022-07" db="EMBL/GenBank/DDBJ databases">
        <title>Two temperate virus in Haloterrigena jeotgali A29.</title>
        <authorList>
            <person name="Deng X."/>
        </authorList>
    </citation>
    <scope>NUCLEOTIDE SEQUENCE [LARGE SCALE GENOMIC DNA]</scope>
    <source>
        <strain evidence="8 9">A29</strain>
    </source>
</reference>
<dbReference type="Gene3D" id="1.20.1640.10">
    <property type="entry name" value="Multidrug efflux transporter AcrB transmembrane domain"/>
    <property type="match status" value="2"/>
</dbReference>
<name>A0AAF0T4F5_9EURY</name>
<feature type="transmembrane region" description="Helical" evidence="6">
    <location>
        <begin position="388"/>
        <end position="410"/>
    </location>
</feature>
<evidence type="ECO:0000256" key="6">
    <source>
        <dbReference type="SAM" id="Phobius"/>
    </source>
</evidence>
<evidence type="ECO:0000256" key="1">
    <source>
        <dbReference type="ARBA" id="ARBA00004651"/>
    </source>
</evidence>
<protein>
    <submittedName>
        <fullName evidence="8">MMPL family transporter</fullName>
    </submittedName>
</protein>
<dbReference type="Proteomes" id="UP001224926">
    <property type="component" value="Chromosome"/>
</dbReference>
<feature type="transmembrane region" description="Helical" evidence="6">
    <location>
        <begin position="682"/>
        <end position="702"/>
    </location>
</feature>
<evidence type="ECO:0000256" key="5">
    <source>
        <dbReference type="ARBA" id="ARBA00023136"/>
    </source>
</evidence>
<dbReference type="SUPFAM" id="SSF82866">
    <property type="entry name" value="Multidrug efflux transporter AcrB transmembrane domain"/>
    <property type="match status" value="2"/>
</dbReference>
<dbReference type="PROSITE" id="PS50156">
    <property type="entry name" value="SSD"/>
    <property type="match status" value="2"/>
</dbReference>
<dbReference type="RefSeq" id="WP_049965802.1">
    <property type="nucleotide sequence ID" value="NZ_CP101873.1"/>
</dbReference>
<sequence length="862" mass="90219">MVRDALDRCIDAITTHNRIVIVVLLLLTAGAVAGIGNLDTSNQAGSGDVGETTAAQKADYIAENYGDPGDESNVSAAPVYVRHEDGNALSKAALIDSLEYQQTVLENDSVSAALIDSLEYQQTVLENDSVSAALADDGGVTGVANVVGARAADDPNATRAEQIAALESTDDEYAALLSESLTPESGALSLLPQRYDPGSTTAESHRMVFRFETDGADGSSGVPSDAQRALYEAADDRDEPNYFTLGEHAVADLNQRMASNTTTLILPVALALILGILAFTYRDLVDVVVGMIGVVVSILWMFGILGWLGISAGMTMIIGPVMIAGLSIDFGFHVFMRYREQRGSDEGIRPPMTRSVRSVAVALALVTVTTAIGFLSNVVNPVTSIRDMAIGITLGVVSAFFIFVTLVPALKISIDGLLERVGVDRHKQPLGYGSYLGRVLGGSVTLAKRAAPVVIVVALVAGSAGAVAWPALEQESFQQRTESVADWKTELPGPMAWEESEFVEHQLYVTDQYRSSDDSVGRSAVLIEGDVTADGTLQRVVEGGDTARETGVAFDQQGIESVRSPLSVIEATAAANDSFAATVESADADDDGVPDRDLESVYDHLFEVAPAEAGQVIERTDTGEYRSLRMLVTVDRGDTYDERADDMQAVAAAIEDGDGDLTATAAGPAAVTQAELGEVTEGVLYVLLLALGVIGIALVGIYRLSEGSATLGAVTVVSIALVAGLVIGSMYLLEIPLTLLTALLMSLVIGLGIDYNIHLSDRFAQEIGRHGGVYDALEAAVVGTGGALLGSTLTSSAAFLALLLHPHPQLQSLGLLVVLALVTSFLVSVLVLPSMLALWARYADVTGVAAGAEPSAASAGDD</sequence>
<dbReference type="GeneID" id="39862515"/>
<feature type="transmembrane region" description="Helical" evidence="6">
    <location>
        <begin position="356"/>
        <end position="376"/>
    </location>
</feature>
<dbReference type="AlphaFoldDB" id="A0AAF0T4F5"/>
<dbReference type="EMBL" id="CP101873">
    <property type="protein sequence ID" value="WMT06274.1"/>
    <property type="molecule type" value="Genomic_DNA"/>
</dbReference>
<dbReference type="GeneID" id="84214846"/>
<keyword evidence="3 6" id="KW-0812">Transmembrane</keyword>
<dbReference type="InterPro" id="IPR004869">
    <property type="entry name" value="MMPL_dom"/>
</dbReference>